<dbReference type="EMBL" id="SLWW01000001">
    <property type="protein sequence ID" value="TCO74135.1"/>
    <property type="molecule type" value="Genomic_DNA"/>
</dbReference>
<organism evidence="1 2">
    <name type="scientific">Rhodovulum euryhalinum</name>
    <dbReference type="NCBI Taxonomy" id="35805"/>
    <lineage>
        <taxon>Bacteria</taxon>
        <taxon>Pseudomonadati</taxon>
        <taxon>Pseudomonadota</taxon>
        <taxon>Alphaproteobacteria</taxon>
        <taxon>Rhodobacterales</taxon>
        <taxon>Paracoccaceae</taxon>
        <taxon>Rhodovulum</taxon>
    </lineage>
</organism>
<comment type="caution">
    <text evidence="1">The sequence shown here is derived from an EMBL/GenBank/DDBJ whole genome shotgun (WGS) entry which is preliminary data.</text>
</comment>
<keyword evidence="2" id="KW-1185">Reference proteome</keyword>
<name>A0A4R2L4R9_9RHOB</name>
<gene>
    <name evidence="1" type="ORF">EV655_101296</name>
</gene>
<protein>
    <submittedName>
        <fullName evidence="1">Uncharacterized protein</fullName>
    </submittedName>
</protein>
<dbReference type="Proteomes" id="UP000295142">
    <property type="component" value="Unassembled WGS sequence"/>
</dbReference>
<sequence length="42" mass="4206">MGDCAMNWGLGRIQGPMQTGAEFGSGSANCAIHKAAPMPGLA</sequence>
<evidence type="ECO:0000313" key="2">
    <source>
        <dbReference type="Proteomes" id="UP000295142"/>
    </source>
</evidence>
<dbReference type="AlphaFoldDB" id="A0A4R2L4R9"/>
<evidence type="ECO:0000313" key="1">
    <source>
        <dbReference type="EMBL" id="TCO74135.1"/>
    </source>
</evidence>
<accession>A0A4R2L4R9</accession>
<proteinExistence type="predicted"/>
<reference evidence="1 2" key="1">
    <citation type="submission" date="2019-03" db="EMBL/GenBank/DDBJ databases">
        <title>Genomic Encyclopedia of Type Strains, Phase IV (KMG-IV): sequencing the most valuable type-strain genomes for metagenomic binning, comparative biology and taxonomic classification.</title>
        <authorList>
            <person name="Goeker M."/>
        </authorList>
    </citation>
    <scope>NUCLEOTIDE SEQUENCE [LARGE SCALE GENOMIC DNA]</scope>
    <source>
        <strain evidence="1 2">DSM 4868</strain>
    </source>
</reference>